<keyword evidence="1" id="KW-0784">Thiamine biosynthesis</keyword>
<dbReference type="PANTHER" id="PTHR30270:SF0">
    <property type="entry name" value="THIAMINE-MONOPHOSPHATE KINASE"/>
    <property type="match status" value="1"/>
</dbReference>
<organism evidence="4 5">
    <name type="scientific">Paenibacillus rigui</name>
    <dbReference type="NCBI Taxonomy" id="554312"/>
    <lineage>
        <taxon>Bacteria</taxon>
        <taxon>Bacillati</taxon>
        <taxon>Bacillota</taxon>
        <taxon>Bacilli</taxon>
        <taxon>Bacillales</taxon>
        <taxon>Paenibacillaceae</taxon>
        <taxon>Paenibacillus</taxon>
    </lineage>
</organism>
<feature type="binding site" evidence="1">
    <location>
        <position position="66"/>
    </location>
    <ligand>
        <name>Mg(2+)</name>
        <dbReference type="ChEBI" id="CHEBI:18420"/>
        <label>4</label>
    </ligand>
</feature>
<dbReference type="UniPathway" id="UPA00060">
    <property type="reaction ID" value="UER00142"/>
</dbReference>
<feature type="binding site" evidence="1">
    <location>
        <position position="97"/>
    </location>
    <ligand>
        <name>Mg(2+)</name>
        <dbReference type="ChEBI" id="CHEBI:18420"/>
        <label>2</label>
    </ligand>
</feature>
<feature type="binding site" evidence="1">
    <location>
        <position position="248"/>
    </location>
    <ligand>
        <name>Mg(2+)</name>
        <dbReference type="ChEBI" id="CHEBI:18420"/>
        <label>5</label>
    </ligand>
</feature>
<dbReference type="NCBIfam" id="TIGR01379">
    <property type="entry name" value="thiL"/>
    <property type="match status" value="1"/>
</dbReference>
<dbReference type="InterPro" id="IPR016188">
    <property type="entry name" value="PurM-like_N"/>
</dbReference>
<feature type="binding site" evidence="1">
    <location>
        <position position="245"/>
    </location>
    <ligand>
        <name>Mg(2+)</name>
        <dbReference type="ChEBI" id="CHEBI:18420"/>
        <label>3</label>
    </ligand>
</feature>
<dbReference type="Gene3D" id="3.30.1330.10">
    <property type="entry name" value="PurM-like, N-terminal domain"/>
    <property type="match status" value="1"/>
</dbReference>
<reference evidence="4 5" key="1">
    <citation type="submission" date="2017-07" db="EMBL/GenBank/DDBJ databases">
        <title>Genome sequencing and assembly of Paenibacillus rigui.</title>
        <authorList>
            <person name="Mayilraj S."/>
        </authorList>
    </citation>
    <scope>NUCLEOTIDE SEQUENCE [LARGE SCALE GENOMIC DNA]</scope>
    <source>
        <strain evidence="4 5">JCM 16352</strain>
    </source>
</reference>
<dbReference type="InterPro" id="IPR036921">
    <property type="entry name" value="PurM-like_N_sf"/>
</dbReference>
<evidence type="ECO:0000259" key="3">
    <source>
        <dbReference type="Pfam" id="PF02769"/>
    </source>
</evidence>
<comment type="caution">
    <text evidence="4">The sequence shown here is derived from an EMBL/GenBank/DDBJ whole genome shotgun (WGS) entry which is preliminary data.</text>
</comment>
<dbReference type="CDD" id="cd02194">
    <property type="entry name" value="ThiL"/>
    <property type="match status" value="1"/>
</dbReference>
<feature type="domain" description="PurM-like N-terminal" evidence="2">
    <location>
        <begin position="49"/>
        <end position="163"/>
    </location>
</feature>
<evidence type="ECO:0000313" key="4">
    <source>
        <dbReference type="EMBL" id="OXM84465.1"/>
    </source>
</evidence>
<evidence type="ECO:0000259" key="2">
    <source>
        <dbReference type="Pfam" id="PF00586"/>
    </source>
</evidence>
<feature type="binding site" evidence="1">
    <location>
        <position position="127"/>
    </location>
    <ligand>
        <name>ATP</name>
        <dbReference type="ChEBI" id="CHEBI:30616"/>
    </ligand>
</feature>
<comment type="similarity">
    <text evidence="1">Belongs to the thiamine-monophosphate kinase family.</text>
</comment>
<dbReference type="OrthoDB" id="9802811at2"/>
<comment type="pathway">
    <text evidence="1">Cofactor biosynthesis; thiamine diphosphate biosynthesis; thiamine diphosphate from thiamine phosphate: step 1/1.</text>
</comment>
<dbReference type="GO" id="GO:0005524">
    <property type="term" value="F:ATP binding"/>
    <property type="evidence" value="ECO:0007669"/>
    <property type="project" value="UniProtKB-UniRule"/>
</dbReference>
<dbReference type="Proteomes" id="UP000215509">
    <property type="component" value="Unassembled WGS sequence"/>
</dbReference>
<dbReference type="InterPro" id="IPR036676">
    <property type="entry name" value="PurM-like_C_sf"/>
</dbReference>
<dbReference type="PIRSF" id="PIRSF005303">
    <property type="entry name" value="Thiam_monoph_kin"/>
    <property type="match status" value="1"/>
</dbReference>
<feature type="domain" description="PurM-like C-terminal" evidence="3">
    <location>
        <begin position="176"/>
        <end position="334"/>
    </location>
</feature>
<feature type="binding site" evidence="1">
    <location>
        <begin position="144"/>
        <end position="145"/>
    </location>
    <ligand>
        <name>ATP</name>
        <dbReference type="ChEBI" id="CHEBI:30616"/>
    </ligand>
</feature>
<feature type="binding site" evidence="1">
    <location>
        <position position="171"/>
    </location>
    <ligand>
        <name>ATP</name>
        <dbReference type="ChEBI" id="CHEBI:30616"/>
    </ligand>
</feature>
<dbReference type="SUPFAM" id="SSF55326">
    <property type="entry name" value="PurM N-terminal domain-like"/>
    <property type="match status" value="1"/>
</dbReference>
<dbReference type="Pfam" id="PF00586">
    <property type="entry name" value="AIRS"/>
    <property type="match status" value="1"/>
</dbReference>
<feature type="binding site" evidence="1">
    <location>
        <position position="247"/>
    </location>
    <ligand>
        <name>ATP</name>
        <dbReference type="ChEBI" id="CHEBI:30616"/>
    </ligand>
</feature>
<evidence type="ECO:0000313" key="5">
    <source>
        <dbReference type="Proteomes" id="UP000215509"/>
    </source>
</evidence>
<dbReference type="GO" id="GO:0000287">
    <property type="term" value="F:magnesium ion binding"/>
    <property type="evidence" value="ECO:0007669"/>
    <property type="project" value="UniProtKB-UniRule"/>
</dbReference>
<dbReference type="EC" id="2.7.4.16" evidence="1"/>
<proteinExistence type="inferred from homology"/>
<dbReference type="PANTHER" id="PTHR30270">
    <property type="entry name" value="THIAMINE-MONOPHOSPHATE KINASE"/>
    <property type="match status" value="1"/>
</dbReference>
<feature type="binding site" evidence="1">
    <location>
        <position position="51"/>
    </location>
    <ligand>
        <name>Mg(2+)</name>
        <dbReference type="ChEBI" id="CHEBI:18420"/>
        <label>4</label>
    </ligand>
</feature>
<feature type="binding site" evidence="1">
    <location>
        <position position="68"/>
    </location>
    <ligand>
        <name>Mg(2+)</name>
        <dbReference type="ChEBI" id="CHEBI:18420"/>
        <label>1</label>
    </ligand>
</feature>
<feature type="binding site" evidence="1">
    <location>
        <position position="355"/>
    </location>
    <ligand>
        <name>substrate</name>
    </ligand>
</feature>
<comment type="function">
    <text evidence="1">Catalyzes the ATP-dependent phosphorylation of thiamine-monophosphate (TMP) to form thiamine-pyrophosphate (TPP), the active form of vitamin B1.</text>
</comment>
<keyword evidence="1" id="KW-0479">Metal-binding</keyword>
<feature type="binding site" evidence="1">
    <location>
        <position position="51"/>
    </location>
    <ligand>
        <name>Mg(2+)</name>
        <dbReference type="ChEBI" id="CHEBI:18420"/>
        <label>3</label>
    </ligand>
</feature>
<accession>A0A229UME5</accession>
<keyword evidence="1" id="KW-0547">Nucleotide-binding</keyword>
<comment type="caution">
    <text evidence="1">Lacks conserved residue(s) required for the propagation of feature annotation.</text>
</comment>
<feature type="binding site" evidence="1">
    <location>
        <position position="298"/>
    </location>
    <ligand>
        <name>substrate</name>
    </ligand>
</feature>
<dbReference type="InterPro" id="IPR010918">
    <property type="entry name" value="PurM-like_C_dom"/>
</dbReference>
<keyword evidence="1" id="KW-0067">ATP-binding</keyword>
<comment type="miscellaneous">
    <text evidence="1">Reaction mechanism of ThiL seems to utilize a direct, inline transfer of the gamma-phosphate of ATP to TMP rather than a phosphorylated enzyme intermediate.</text>
</comment>
<feature type="binding site" evidence="1">
    <location>
        <position position="97"/>
    </location>
    <ligand>
        <name>Mg(2+)</name>
        <dbReference type="ChEBI" id="CHEBI:18420"/>
        <label>3</label>
    </ligand>
</feature>
<dbReference type="InterPro" id="IPR006283">
    <property type="entry name" value="ThiL-like"/>
</dbReference>
<feature type="binding site" evidence="1">
    <location>
        <position position="145"/>
    </location>
    <ligand>
        <name>Mg(2+)</name>
        <dbReference type="ChEBI" id="CHEBI:18420"/>
        <label>1</label>
    </ligand>
</feature>
<feature type="binding site" evidence="1">
    <location>
        <position position="68"/>
    </location>
    <ligand>
        <name>Mg(2+)</name>
        <dbReference type="ChEBI" id="CHEBI:18420"/>
        <label>2</label>
    </ligand>
</feature>
<gene>
    <name evidence="1 4" type="primary">thiL</name>
    <name evidence="4" type="ORF">CF651_20545</name>
</gene>
<dbReference type="EMBL" id="NMQW01000031">
    <property type="protein sequence ID" value="OXM84465.1"/>
    <property type="molecule type" value="Genomic_DNA"/>
</dbReference>
<keyword evidence="1" id="KW-0808">Transferase</keyword>
<dbReference type="HAMAP" id="MF_02128">
    <property type="entry name" value="TMP_kinase"/>
    <property type="match status" value="1"/>
</dbReference>
<dbReference type="SUPFAM" id="SSF56042">
    <property type="entry name" value="PurM C-terminal domain-like"/>
    <property type="match status" value="1"/>
</dbReference>
<feature type="binding site" evidence="1">
    <location>
        <position position="97"/>
    </location>
    <ligand>
        <name>Mg(2+)</name>
        <dbReference type="ChEBI" id="CHEBI:18420"/>
        <label>4</label>
    </ligand>
</feature>
<evidence type="ECO:0000256" key="1">
    <source>
        <dbReference type="HAMAP-Rule" id="MF_02128"/>
    </source>
</evidence>
<protein>
    <recommendedName>
        <fullName evidence="1">Thiamine-monophosphate kinase</fullName>
        <shortName evidence="1">TMP kinase</shortName>
        <shortName evidence="1">Thiamine-phosphate kinase</shortName>
        <ecNumber evidence="1">2.7.4.16</ecNumber>
    </recommendedName>
</protein>
<dbReference type="GO" id="GO:0009228">
    <property type="term" value="P:thiamine biosynthetic process"/>
    <property type="evidence" value="ECO:0007669"/>
    <property type="project" value="UniProtKB-KW"/>
</dbReference>
<keyword evidence="5" id="KW-1185">Reference proteome</keyword>
<keyword evidence="1" id="KW-0460">Magnesium</keyword>
<keyword evidence="1 4" id="KW-0418">Kinase</keyword>
<dbReference type="GO" id="GO:0009030">
    <property type="term" value="F:thiamine-phosphate kinase activity"/>
    <property type="evidence" value="ECO:0007669"/>
    <property type="project" value="UniProtKB-UniRule"/>
</dbReference>
<dbReference type="Gene3D" id="3.90.650.10">
    <property type="entry name" value="PurM-like C-terminal domain"/>
    <property type="match status" value="1"/>
</dbReference>
<dbReference type="GO" id="GO:0009229">
    <property type="term" value="P:thiamine diphosphate biosynthetic process"/>
    <property type="evidence" value="ECO:0007669"/>
    <property type="project" value="UniProtKB-UniRule"/>
</dbReference>
<dbReference type="Pfam" id="PF02769">
    <property type="entry name" value="AIRS_C"/>
    <property type="match status" value="1"/>
</dbReference>
<sequence length="358" mass="38926">MERDIIGRIRFGGGVKLSFLDEFEWIKRLTKDKQSIAVQQACGVQTGIGDDAAVAYMSSGHQLVMTCDTMTEEIHFKSITMRDKDIGYKAMAAAVSDIAAMGAMPRYALVSISFPRHADPLRIEAIYEGLYECANRWSVMIVGGDTTSSVNGMTISVTVIGEVQAGKALLRSAAKHGDIVFVTGELGCSAAGLDFLLRQELPSGQWGHSGKPEIERLIQAHGRPDPQIEAGLLLQSSGVCHALNDVSDGLASEAWEIAEASGVGIDLIEDRIPIAEELMAYAQEVEKDPLDFILYGGEDYQLIGTMQAEHAVDMQMKFRAAGLQLYIIGYVNMESVGVRLVQSSGYVVPIEKKGYNHF</sequence>
<dbReference type="AlphaFoldDB" id="A0A229UME5"/>
<comment type="catalytic activity">
    <reaction evidence="1">
        <text>thiamine phosphate + ATP = thiamine diphosphate + ADP</text>
        <dbReference type="Rhea" id="RHEA:15913"/>
        <dbReference type="ChEBI" id="CHEBI:30616"/>
        <dbReference type="ChEBI" id="CHEBI:37575"/>
        <dbReference type="ChEBI" id="CHEBI:58937"/>
        <dbReference type="ChEBI" id="CHEBI:456216"/>
        <dbReference type="EC" id="2.7.4.16"/>
    </reaction>
</comment>
<feature type="binding site" evidence="1">
    <location>
        <position position="75"/>
    </location>
    <ligand>
        <name>substrate</name>
    </ligand>
</feature>
<name>A0A229UME5_9BACL</name>